<dbReference type="Gene3D" id="3.30.465.10">
    <property type="match status" value="1"/>
</dbReference>
<evidence type="ECO:0000313" key="8">
    <source>
        <dbReference type="Proteomes" id="UP000540989"/>
    </source>
</evidence>
<dbReference type="SUPFAM" id="SSF56176">
    <property type="entry name" value="FAD-binding/transporter-associated domain-like"/>
    <property type="match status" value="1"/>
</dbReference>
<feature type="domain" description="FAD-binding PCMH-type" evidence="6">
    <location>
        <begin position="34"/>
        <end position="209"/>
    </location>
</feature>
<dbReference type="InterPro" id="IPR036318">
    <property type="entry name" value="FAD-bd_PCMH-like_sf"/>
</dbReference>
<dbReference type="GO" id="GO:0071949">
    <property type="term" value="F:FAD binding"/>
    <property type="evidence" value="ECO:0007669"/>
    <property type="project" value="InterPro"/>
</dbReference>
<evidence type="ECO:0000256" key="1">
    <source>
        <dbReference type="ARBA" id="ARBA00001974"/>
    </source>
</evidence>
<dbReference type="Proteomes" id="UP000540989">
    <property type="component" value="Unassembled WGS sequence"/>
</dbReference>
<dbReference type="EMBL" id="JACHIP010000001">
    <property type="protein sequence ID" value="MBB5055486.1"/>
    <property type="molecule type" value="Genomic_DNA"/>
</dbReference>
<dbReference type="InterPro" id="IPR012951">
    <property type="entry name" value="BBE"/>
</dbReference>
<dbReference type="Pfam" id="PF08031">
    <property type="entry name" value="BBE"/>
    <property type="match status" value="1"/>
</dbReference>
<evidence type="ECO:0000313" key="7">
    <source>
        <dbReference type="EMBL" id="MBB5055486.1"/>
    </source>
</evidence>
<dbReference type="Pfam" id="PF01565">
    <property type="entry name" value="FAD_binding_4"/>
    <property type="match status" value="1"/>
</dbReference>
<dbReference type="PANTHER" id="PTHR42973">
    <property type="entry name" value="BINDING OXIDOREDUCTASE, PUTATIVE (AFU_ORTHOLOGUE AFUA_1G17690)-RELATED"/>
    <property type="match status" value="1"/>
</dbReference>
<dbReference type="RefSeq" id="WP_184213211.1">
    <property type="nucleotide sequence ID" value="NZ_JACHIP010000001.1"/>
</dbReference>
<protein>
    <submittedName>
        <fullName evidence="7">FAD/FMN-containing dehydrogenase</fullName>
    </submittedName>
</protein>
<proteinExistence type="inferred from homology"/>
<organism evidence="7 8">
    <name type="scientific">Granulicella aggregans</name>
    <dbReference type="NCBI Taxonomy" id="474949"/>
    <lineage>
        <taxon>Bacteria</taxon>
        <taxon>Pseudomonadati</taxon>
        <taxon>Acidobacteriota</taxon>
        <taxon>Terriglobia</taxon>
        <taxon>Terriglobales</taxon>
        <taxon>Acidobacteriaceae</taxon>
        <taxon>Granulicella</taxon>
    </lineage>
</organism>
<sequence length="496" mass="54926">MLSNLPDAPAVIERGDPRFETLKRGHNLRFPATGAEAASRIVICSNEDEIAAALQHIVASGLRPTVRSGGHCYEDFVANNPGGAILDLSTFNLVDRHDGAFRIAPGALLGDVYQTLFKRYAVTLPAGTCYMVGAGGHISGGGYGLLSRLHGLTSDWLSAIDILTVDAHGRVLPRHVDAQHDPDLFRACRGAGGGNFGVITRFHFDHLPPAPREVAEASLWFSWSSMTEERLIKLLTTYGDYWNTRGRDPETWGLFAILFLVPDDHAGARFGIHTQFVQSDGTASDLSIQREFLDRFSGFNPDPASTTAPAYKIERRPWLNATLAGGGSGGGSRAKYKSAYMKQNFTAAECKAIYRYLTNSGNQTQGTYLSIDSYGGAINRPERGRDTAIAQRSSIMKLQWQCYWRTQEEDAARLKFTDDFFTAVYTGPHIPPEYQGTPLGENFEGCYMNYADSDMLRYSHWPQLFYGTGTLYPFLQSVKQRYDPHNIFHSSMSIRA</sequence>
<dbReference type="PANTHER" id="PTHR42973:SF39">
    <property type="entry name" value="FAD-BINDING PCMH-TYPE DOMAIN-CONTAINING PROTEIN"/>
    <property type="match status" value="1"/>
</dbReference>
<dbReference type="GO" id="GO:0016491">
    <property type="term" value="F:oxidoreductase activity"/>
    <property type="evidence" value="ECO:0007669"/>
    <property type="project" value="UniProtKB-KW"/>
</dbReference>
<dbReference type="InterPro" id="IPR016169">
    <property type="entry name" value="FAD-bd_PCMH_sub2"/>
</dbReference>
<evidence type="ECO:0000256" key="5">
    <source>
        <dbReference type="ARBA" id="ARBA00023002"/>
    </source>
</evidence>
<dbReference type="InterPro" id="IPR050416">
    <property type="entry name" value="FAD-linked_Oxidoreductase"/>
</dbReference>
<comment type="cofactor">
    <cofactor evidence="1">
        <name>FAD</name>
        <dbReference type="ChEBI" id="CHEBI:57692"/>
    </cofactor>
</comment>
<keyword evidence="3" id="KW-0285">Flavoprotein</keyword>
<name>A0A7W8E1N7_9BACT</name>
<evidence type="ECO:0000259" key="6">
    <source>
        <dbReference type="PROSITE" id="PS51387"/>
    </source>
</evidence>
<comment type="similarity">
    <text evidence="2">Belongs to the oxygen-dependent FAD-linked oxidoreductase family.</text>
</comment>
<evidence type="ECO:0000256" key="3">
    <source>
        <dbReference type="ARBA" id="ARBA00022630"/>
    </source>
</evidence>
<dbReference type="PROSITE" id="PS51387">
    <property type="entry name" value="FAD_PCMH"/>
    <property type="match status" value="1"/>
</dbReference>
<comment type="caution">
    <text evidence="7">The sequence shown here is derived from an EMBL/GenBank/DDBJ whole genome shotgun (WGS) entry which is preliminary data.</text>
</comment>
<dbReference type="Gene3D" id="3.40.462.20">
    <property type="match status" value="1"/>
</dbReference>
<accession>A0A7W8E1N7</accession>
<dbReference type="InterPro" id="IPR006094">
    <property type="entry name" value="Oxid_FAD_bind_N"/>
</dbReference>
<evidence type="ECO:0000256" key="2">
    <source>
        <dbReference type="ARBA" id="ARBA00005466"/>
    </source>
</evidence>
<keyword evidence="8" id="KW-1185">Reference proteome</keyword>
<keyword evidence="4" id="KW-0274">FAD</keyword>
<reference evidence="7 8" key="1">
    <citation type="submission" date="2020-08" db="EMBL/GenBank/DDBJ databases">
        <title>Genomic Encyclopedia of Type Strains, Phase IV (KMG-V): Genome sequencing to study the core and pangenomes of soil and plant-associated prokaryotes.</title>
        <authorList>
            <person name="Whitman W."/>
        </authorList>
    </citation>
    <scope>NUCLEOTIDE SEQUENCE [LARGE SCALE GENOMIC DNA]</scope>
    <source>
        <strain evidence="7 8">M8UP14</strain>
    </source>
</reference>
<evidence type="ECO:0000256" key="4">
    <source>
        <dbReference type="ARBA" id="ARBA00022827"/>
    </source>
</evidence>
<gene>
    <name evidence="7" type="ORF">HDF16_000155</name>
</gene>
<keyword evidence="5" id="KW-0560">Oxidoreductase</keyword>
<dbReference type="AlphaFoldDB" id="A0A7W8E1N7"/>
<dbReference type="InterPro" id="IPR016166">
    <property type="entry name" value="FAD-bd_PCMH"/>
</dbReference>